<dbReference type="GO" id="GO:0004519">
    <property type="term" value="F:endonuclease activity"/>
    <property type="evidence" value="ECO:0007669"/>
    <property type="project" value="UniProtKB-KW"/>
</dbReference>
<dbReference type="EMBL" id="MSDW01000002">
    <property type="protein sequence ID" value="OKY77376.1"/>
    <property type="molecule type" value="Genomic_DNA"/>
</dbReference>
<evidence type="ECO:0000313" key="2">
    <source>
        <dbReference type="Proteomes" id="UP000185744"/>
    </source>
</evidence>
<dbReference type="STRING" id="1903181.BTN85_2026"/>
<keyword evidence="2" id="KW-1185">Reference proteome</keyword>
<dbReference type="Proteomes" id="UP000185744">
    <property type="component" value="Unassembled WGS sequence"/>
</dbReference>
<evidence type="ECO:0000313" key="1">
    <source>
        <dbReference type="EMBL" id="OKY77376.1"/>
    </source>
</evidence>
<dbReference type="PANTHER" id="PTHR39640:SF1">
    <property type="entry name" value="DUF790 FAMILY PROTEIN"/>
    <property type="match status" value="1"/>
</dbReference>
<dbReference type="InParanoid" id="A0A1Q6DSN1"/>
<dbReference type="Pfam" id="PF05626">
    <property type="entry name" value="DUF790"/>
    <property type="match status" value="1"/>
</dbReference>
<sequence length="517" mass="60835">MLTKKLLEVKKYKSDINPRYREIQEYKDVAENVISAYKEECTREEINERITDLETHDTFKFVRGLSKLLERQSKFMQQSEFSPTELRETVFEHGYVTNKEERKNVLKEVAKKFNTNTEQVDQDLWADQEKNEVLISKPQTSAKELLKQYNLSLTQTLLFDALELKFNASENYQEIFGYMKYLGLMYSVNKELEVTVTGPAALFKKTRKYGTKIAKLLPTIMKAKKWGISAKVETEVSNETRVYEFSLDSNKEHLFPQKTTTQSFDSEVEKDFATRINSLTQNWKIKREPTILRTNNQVMIPDFSFKRKRKQKRERKQKRKKRHKNYDLFLEVIGFWTPKYLEKKLRKLQSIETEVPMLLAVNENLNCTKEDFEEQEHVFFYGKQIPVKPVIKHLNQIEEKIIKKDLKNLKNKDIKTPTEAKDIQELAKEQGVEPKAIEQYLKNNHSGIISNGIYLPKPVLKEIKTEIDSIKDPTLSDVNPILEKYGAGQEILQKIGYTIQYKTLNQNEAKITKKKQQ</sequence>
<dbReference type="PANTHER" id="PTHR39640">
    <property type="entry name" value="VNG6129C"/>
    <property type="match status" value="1"/>
</dbReference>
<proteinExistence type="predicted"/>
<protein>
    <submittedName>
        <fullName evidence="1">Nuclease of restriction endonuclease-like fold implicated in nucleotide excision repair</fullName>
    </submittedName>
</protein>
<organism evidence="1 2">
    <name type="scientific">Methanohalarchaeum thermophilum</name>
    <dbReference type="NCBI Taxonomy" id="1903181"/>
    <lineage>
        <taxon>Archaea</taxon>
        <taxon>Methanobacteriati</taxon>
        <taxon>Methanobacteriota</taxon>
        <taxon>Methanonatronarchaeia</taxon>
        <taxon>Methanonatronarchaeales</taxon>
        <taxon>Methanonatronarchaeaceae</taxon>
        <taxon>Candidatus Methanohalarchaeum</taxon>
    </lineage>
</organism>
<comment type="caution">
    <text evidence="1">The sequence shown here is derived from an EMBL/GenBank/DDBJ whole genome shotgun (WGS) entry which is preliminary data.</text>
</comment>
<dbReference type="AlphaFoldDB" id="A0A1Q6DSN1"/>
<name>A0A1Q6DSN1_METT1</name>
<gene>
    <name evidence="1" type="ORF">BTN85_2026</name>
</gene>
<dbReference type="PIRSF" id="PIRSF019435">
    <property type="entry name" value="UCP019435"/>
    <property type="match status" value="1"/>
</dbReference>
<accession>A0A1Q6DSN1</accession>
<dbReference type="InterPro" id="IPR008508">
    <property type="entry name" value="Bax1"/>
</dbReference>
<reference evidence="1" key="1">
    <citation type="submission" date="2016-12" db="EMBL/GenBank/DDBJ databases">
        <title>Discovery of methanogenic haloarchaea.</title>
        <authorList>
            <person name="Sorokin D.Y."/>
            <person name="Makarova K.S."/>
            <person name="Abbas B."/>
            <person name="Ferrer M."/>
            <person name="Golyshin P.N."/>
        </authorList>
    </citation>
    <scope>NUCLEOTIDE SEQUENCE [LARGE SCALE GENOMIC DNA]</scope>
    <source>
        <strain evidence="1">HMET1</strain>
    </source>
</reference>